<keyword evidence="8" id="KW-1185">Reference proteome</keyword>
<feature type="domain" description="RING-type" evidence="5">
    <location>
        <begin position="440"/>
        <end position="477"/>
    </location>
</feature>
<dbReference type="SUPFAM" id="SSF57850">
    <property type="entry name" value="RING/U-box"/>
    <property type="match status" value="2"/>
</dbReference>
<dbReference type="InterPro" id="IPR017907">
    <property type="entry name" value="Znf_RING_CS"/>
</dbReference>
<dbReference type="InterPro" id="IPR018957">
    <property type="entry name" value="Znf_C3HC4_RING-type"/>
</dbReference>
<dbReference type="Gene3D" id="2.30.130.40">
    <property type="entry name" value="LON domain-like"/>
    <property type="match status" value="1"/>
</dbReference>
<dbReference type="Pfam" id="PF13445">
    <property type="entry name" value="zf-RING_UBOX"/>
    <property type="match status" value="1"/>
</dbReference>
<dbReference type="InterPro" id="IPR015947">
    <property type="entry name" value="PUA-like_sf"/>
</dbReference>
<keyword evidence="2 4" id="KW-0863">Zinc-finger</keyword>
<evidence type="ECO:0000259" key="5">
    <source>
        <dbReference type="PROSITE" id="PS50089"/>
    </source>
</evidence>
<dbReference type="InterPro" id="IPR013083">
    <property type="entry name" value="Znf_RING/FYVE/PHD"/>
</dbReference>
<evidence type="ECO:0000256" key="2">
    <source>
        <dbReference type="ARBA" id="ARBA00022771"/>
    </source>
</evidence>
<dbReference type="AlphaFoldDB" id="A0A5E4MMA8"/>
<accession>A0A5E4MMA8</accession>
<dbReference type="SMART" id="SM00184">
    <property type="entry name" value="RING"/>
    <property type="match status" value="2"/>
</dbReference>
<evidence type="ECO:0000313" key="8">
    <source>
        <dbReference type="Proteomes" id="UP000325440"/>
    </source>
</evidence>
<evidence type="ECO:0000313" key="7">
    <source>
        <dbReference type="EMBL" id="VVC33425.1"/>
    </source>
</evidence>
<dbReference type="GO" id="GO:0061630">
    <property type="term" value="F:ubiquitin protein ligase activity"/>
    <property type="evidence" value="ECO:0007669"/>
    <property type="project" value="TreeGrafter"/>
</dbReference>
<dbReference type="PANTHER" id="PTHR23327">
    <property type="entry name" value="RING FINGER PROTEIN 127"/>
    <property type="match status" value="1"/>
</dbReference>
<dbReference type="PROSITE" id="PS00518">
    <property type="entry name" value="ZF_RING_1"/>
    <property type="match status" value="2"/>
</dbReference>
<reference evidence="7 8" key="1">
    <citation type="submission" date="2019-08" db="EMBL/GenBank/DDBJ databases">
        <authorList>
            <person name="Alioto T."/>
            <person name="Alioto T."/>
            <person name="Gomez Garrido J."/>
        </authorList>
    </citation>
    <scope>NUCLEOTIDE SEQUENCE [LARGE SCALE GENOMIC DNA]</scope>
</reference>
<dbReference type="Gene3D" id="3.30.40.10">
    <property type="entry name" value="Zinc/RING finger domain, C3HC4 (zinc finger)"/>
    <property type="match status" value="2"/>
</dbReference>
<evidence type="ECO:0000259" key="6">
    <source>
        <dbReference type="PROSITE" id="PS51787"/>
    </source>
</evidence>
<dbReference type="Proteomes" id="UP000325440">
    <property type="component" value="Unassembled WGS sequence"/>
</dbReference>
<dbReference type="EMBL" id="CABPRJ010000968">
    <property type="protein sequence ID" value="VVC33425.1"/>
    <property type="molecule type" value="Genomic_DNA"/>
</dbReference>
<dbReference type="GO" id="GO:0005737">
    <property type="term" value="C:cytoplasm"/>
    <property type="evidence" value="ECO:0007669"/>
    <property type="project" value="UniProtKB-ARBA"/>
</dbReference>
<feature type="domain" description="RING-type" evidence="5">
    <location>
        <begin position="148"/>
        <end position="182"/>
    </location>
</feature>
<keyword evidence="1" id="KW-0479">Metal-binding</keyword>
<dbReference type="SMART" id="SM00464">
    <property type="entry name" value="LON"/>
    <property type="match status" value="1"/>
</dbReference>
<gene>
    <name evidence="7" type="ORF">CINCED_3A007614</name>
</gene>
<dbReference type="InterPro" id="IPR003111">
    <property type="entry name" value="Lon_prtase_N"/>
</dbReference>
<dbReference type="SUPFAM" id="SSF88697">
    <property type="entry name" value="PUA domain-like"/>
    <property type="match status" value="1"/>
</dbReference>
<dbReference type="Pfam" id="PF00097">
    <property type="entry name" value="zf-C3HC4"/>
    <property type="match status" value="1"/>
</dbReference>
<evidence type="ECO:0000256" key="4">
    <source>
        <dbReference type="PROSITE-ProRule" id="PRU00175"/>
    </source>
</evidence>
<feature type="domain" description="Lon N-terminal" evidence="6">
    <location>
        <begin position="526"/>
        <end position="729"/>
    </location>
</feature>
<dbReference type="InterPro" id="IPR046336">
    <property type="entry name" value="Lon_prtase_N_sf"/>
</dbReference>
<evidence type="ECO:0000256" key="3">
    <source>
        <dbReference type="ARBA" id="ARBA00022833"/>
    </source>
</evidence>
<name>A0A5E4MMA8_9HEMI</name>
<protein>
    <submittedName>
        <fullName evidence="7">Zinc finger, RING-type,Lon, substrate-binding domain,RING-type zinc-finger, LisH dimerisation motif,Zinc</fullName>
    </submittedName>
</protein>
<dbReference type="CDD" id="cd16514">
    <property type="entry name" value="RING-HC_LONFs_rpt2"/>
    <property type="match status" value="1"/>
</dbReference>
<sequence>MPFAIHETVEVGKIDFMAEVATNDKFSGLYISTYGAEQQQQLQQEHQKRDGELLLRIQGSRGAGYDNLDAYIEYADSLAKCGRVCESLDLYAQCFRAGPLPSNFLWHVTSAFLELIRLQVADDNPVIRPEQQHHQRHGHLQSSSPLGCGVCDLVFRDPVTLLCGHTFCQGCVTKPTVVCTECGERTPYQPHVNVLIKSFVEKLWPSQWRASELLAEGKALYRQDKFHSALLKLNQAYYTGGENYALLNIRSRVLLKLGLNINAQSDADRVVQMKPKWSKGHFTRGMTLLSLGKYHEALLEFSLSAVLGENLQKLKSQINEALQRLLIVYSKDTEVLDLDNWNPIAHDYLQSCLNTIINGTYAFENTTDTLLNESNVVLHESTFFKKSLCEINTITELIRHILVEIMHVKHYTPSVQNNTAVAAAVLKVDKLLLEESDFNCVLCCGIFRNPVTTLCGHTYCMDCLEHNFDYSFHCPLCLTSLPPCLALSKKHTVKFVDELLLSMYGSAQNCSLSPSLNWSPEMEYDSSYLPVFVCTNAFPSVSCPLHVFEPQYRLMIRRCIESGTRKFAMISQQRFPMRFAEYGTVLEIKDRILMGNGCSLLSTVGTQRFRVLVRKEHDGYDMAKVQYIRDQHFSADKLPDLNKLHNEVLQRGMTWFNGFRPEIKSEILRTVGFPPAAEENWEQLDDGPAWTWWLLSLLPLGQTAHTDLLANTSILVRLKVINKILSRIEQSSLSRRITSWSP</sequence>
<dbReference type="InterPro" id="IPR027370">
    <property type="entry name" value="Znf-RING_euk"/>
</dbReference>
<dbReference type="PROSITE" id="PS50089">
    <property type="entry name" value="ZF_RING_2"/>
    <property type="match status" value="2"/>
</dbReference>
<dbReference type="OrthoDB" id="264917at2759"/>
<dbReference type="PANTHER" id="PTHR23327:SF42">
    <property type="entry name" value="LON PEPTIDASE N-TERMINAL DOMAIN AND RING FINGER PROTEIN C14F5.10C"/>
    <property type="match status" value="1"/>
</dbReference>
<dbReference type="InterPro" id="IPR001841">
    <property type="entry name" value="Znf_RING"/>
</dbReference>
<dbReference type="PROSITE" id="PS51787">
    <property type="entry name" value="LON_N"/>
    <property type="match status" value="1"/>
</dbReference>
<dbReference type="GO" id="GO:0008270">
    <property type="term" value="F:zinc ion binding"/>
    <property type="evidence" value="ECO:0007669"/>
    <property type="project" value="UniProtKB-KW"/>
</dbReference>
<keyword evidence="3" id="KW-0862">Zinc</keyword>
<dbReference type="InterPro" id="IPR011990">
    <property type="entry name" value="TPR-like_helical_dom_sf"/>
</dbReference>
<dbReference type="Pfam" id="PF02190">
    <property type="entry name" value="LON_substr_bdg"/>
    <property type="match status" value="1"/>
</dbReference>
<proteinExistence type="predicted"/>
<dbReference type="SUPFAM" id="SSF48452">
    <property type="entry name" value="TPR-like"/>
    <property type="match status" value="1"/>
</dbReference>
<dbReference type="Gene3D" id="1.25.40.10">
    <property type="entry name" value="Tetratricopeptide repeat domain"/>
    <property type="match status" value="1"/>
</dbReference>
<evidence type="ECO:0000256" key="1">
    <source>
        <dbReference type="ARBA" id="ARBA00022723"/>
    </source>
</evidence>
<organism evidence="7 8">
    <name type="scientific">Cinara cedri</name>
    <dbReference type="NCBI Taxonomy" id="506608"/>
    <lineage>
        <taxon>Eukaryota</taxon>
        <taxon>Metazoa</taxon>
        <taxon>Ecdysozoa</taxon>
        <taxon>Arthropoda</taxon>
        <taxon>Hexapoda</taxon>
        <taxon>Insecta</taxon>
        <taxon>Pterygota</taxon>
        <taxon>Neoptera</taxon>
        <taxon>Paraneoptera</taxon>
        <taxon>Hemiptera</taxon>
        <taxon>Sternorrhyncha</taxon>
        <taxon>Aphidomorpha</taxon>
        <taxon>Aphidoidea</taxon>
        <taxon>Aphididae</taxon>
        <taxon>Lachninae</taxon>
        <taxon>Cinara</taxon>
    </lineage>
</organism>